<feature type="transmembrane region" description="Helical" evidence="1">
    <location>
        <begin position="74"/>
        <end position="93"/>
    </location>
</feature>
<feature type="transmembrane region" description="Helical" evidence="1">
    <location>
        <begin position="43"/>
        <end position="62"/>
    </location>
</feature>
<keyword evidence="4" id="KW-1185">Reference proteome</keyword>
<dbReference type="EMBL" id="CP114767">
    <property type="protein sequence ID" value="WBA40966.1"/>
    <property type="molecule type" value="Genomic_DNA"/>
</dbReference>
<feature type="transmembrane region" description="Helical" evidence="1">
    <location>
        <begin position="113"/>
        <end position="133"/>
    </location>
</feature>
<evidence type="ECO:0000313" key="3">
    <source>
        <dbReference type="EMBL" id="WBA40966.1"/>
    </source>
</evidence>
<name>A0ABY7LND5_9BACT</name>
<gene>
    <name evidence="3" type="ORF">O3303_14175</name>
</gene>
<feature type="transmembrane region" description="Helical" evidence="1">
    <location>
        <begin position="207"/>
        <end position="230"/>
    </location>
</feature>
<reference evidence="3 4" key="1">
    <citation type="submission" date="2022-12" db="EMBL/GenBank/DDBJ databases">
        <title>Hymenobacter canadensis sp. nov. isolated from lake water of the Cambridge Bay, Canada.</title>
        <authorList>
            <person name="Kim W.H."/>
            <person name="Lee Y.M."/>
        </authorList>
    </citation>
    <scope>NUCLEOTIDE SEQUENCE [LARGE SCALE GENOMIC DNA]</scope>
    <source>
        <strain evidence="3 4">PAMC 29467</strain>
    </source>
</reference>
<feature type="transmembrane region" description="Helical" evidence="1">
    <location>
        <begin position="21"/>
        <end position="37"/>
    </location>
</feature>
<dbReference type="RefSeq" id="WP_269559052.1">
    <property type="nucleotide sequence ID" value="NZ_CP114767.1"/>
</dbReference>
<feature type="transmembrane region" description="Helical" evidence="1">
    <location>
        <begin position="140"/>
        <end position="158"/>
    </location>
</feature>
<feature type="domain" description="DUF6989" evidence="2">
    <location>
        <begin position="87"/>
        <end position="229"/>
    </location>
</feature>
<feature type="transmembrane region" description="Helical" evidence="1">
    <location>
        <begin position="178"/>
        <end position="198"/>
    </location>
</feature>
<keyword evidence="1" id="KW-0472">Membrane</keyword>
<keyword evidence="1" id="KW-0812">Transmembrane</keyword>
<evidence type="ECO:0000313" key="4">
    <source>
        <dbReference type="Proteomes" id="UP001211005"/>
    </source>
</evidence>
<accession>A0ABY7LND5</accession>
<evidence type="ECO:0000256" key="1">
    <source>
        <dbReference type="SAM" id="Phobius"/>
    </source>
</evidence>
<keyword evidence="1" id="KW-1133">Transmembrane helix</keyword>
<dbReference type="Proteomes" id="UP001211005">
    <property type="component" value="Chromosome"/>
</dbReference>
<dbReference type="Pfam" id="PF22497">
    <property type="entry name" value="DUF6989"/>
    <property type="match status" value="1"/>
</dbReference>
<sequence length="231" mass="25164">MSTTSTLLPAPAPSRATQYRLPVMLGLMTLGILALIHDSLTGLGWTTAARWGYSLTAAYALYALWARDVVVARLLGFALAAGLAELPADAYLVHATNTLVYPQPEPMLWASPVYMPFSWAVVLTQIGFVAWLLLPRLGPWRTGLLLVPVSGVLIPLYEKWAISAGWWQYQGAPSWHGVPYYIFLAEALLMLPVPWLLLHAVGRGGRWLLLAGLAEGVVMLLACLIAFTLLG</sequence>
<organism evidence="3 4">
    <name type="scientific">Hymenobacter canadensis</name>
    <dbReference type="NCBI Taxonomy" id="2999067"/>
    <lineage>
        <taxon>Bacteria</taxon>
        <taxon>Pseudomonadati</taxon>
        <taxon>Bacteroidota</taxon>
        <taxon>Cytophagia</taxon>
        <taxon>Cytophagales</taxon>
        <taxon>Hymenobacteraceae</taxon>
        <taxon>Hymenobacter</taxon>
    </lineage>
</organism>
<dbReference type="InterPro" id="IPR054258">
    <property type="entry name" value="DUF6989"/>
</dbReference>
<evidence type="ECO:0000259" key="2">
    <source>
        <dbReference type="Pfam" id="PF22497"/>
    </source>
</evidence>
<protein>
    <recommendedName>
        <fullName evidence="2">DUF6989 domain-containing protein</fullName>
    </recommendedName>
</protein>
<proteinExistence type="predicted"/>